<reference evidence="2 3" key="1">
    <citation type="submission" date="2020-07" db="EMBL/GenBank/DDBJ databases">
        <title>Exploring microbial biodiversity for novel pathways involved in the catabolism of aromatic compounds derived from lignin.</title>
        <authorList>
            <person name="Elkins J."/>
        </authorList>
    </citation>
    <scope>NUCLEOTIDE SEQUENCE [LARGE SCALE GENOMIC DNA]</scope>
    <source>
        <strain evidence="2 3">H2C3B</strain>
    </source>
</reference>
<sequence>MAKLGQRAFARHVGVTLRAVQKAIASGRIAVDADGKIDADSAVAAWRRNTDESRRSITDQSRPSLANAAFSMPSSPANADDDEEYDDVPAAASKEDPSMVAYRAARAAREQTRLERERMDLEHARGTTLPLAEAQRLAFTTFRTVRDNVMNIPVRLKDALAAESDPIRVESMLEAELARALESVDATALLSDKDTDDADGSDRSISEDDNGGDTA</sequence>
<organism evidence="2 3">
    <name type="scientific">Paraburkholderia bryophila</name>
    <dbReference type="NCBI Taxonomy" id="420952"/>
    <lineage>
        <taxon>Bacteria</taxon>
        <taxon>Pseudomonadati</taxon>
        <taxon>Pseudomonadota</taxon>
        <taxon>Betaproteobacteria</taxon>
        <taxon>Burkholderiales</taxon>
        <taxon>Burkholderiaceae</taxon>
        <taxon>Paraburkholderia</taxon>
    </lineage>
</organism>
<feature type="compositionally biased region" description="Basic and acidic residues" evidence="1">
    <location>
        <begin position="48"/>
        <end position="57"/>
    </location>
</feature>
<proteinExistence type="predicted"/>
<feature type="region of interest" description="Disordered" evidence="1">
    <location>
        <begin position="184"/>
        <end position="215"/>
    </location>
</feature>
<accession>A0A7Y9W396</accession>
<comment type="caution">
    <text evidence="2">The sequence shown here is derived from an EMBL/GenBank/DDBJ whole genome shotgun (WGS) entry which is preliminary data.</text>
</comment>
<gene>
    <name evidence="2" type="ORF">GGD41_000667</name>
</gene>
<dbReference type="EMBL" id="JACCAU010000001">
    <property type="protein sequence ID" value="NYH13439.1"/>
    <property type="molecule type" value="Genomic_DNA"/>
</dbReference>
<evidence type="ECO:0000256" key="1">
    <source>
        <dbReference type="SAM" id="MobiDB-lite"/>
    </source>
</evidence>
<evidence type="ECO:0000313" key="2">
    <source>
        <dbReference type="EMBL" id="NYH13439.1"/>
    </source>
</evidence>
<feature type="region of interest" description="Disordered" evidence="1">
    <location>
        <begin position="48"/>
        <end position="91"/>
    </location>
</feature>
<evidence type="ECO:0000313" key="3">
    <source>
        <dbReference type="Proteomes" id="UP000572540"/>
    </source>
</evidence>
<evidence type="ECO:0008006" key="4">
    <source>
        <dbReference type="Google" id="ProtNLM"/>
    </source>
</evidence>
<dbReference type="RefSeq" id="WP_179703415.1">
    <property type="nucleotide sequence ID" value="NZ_JACCAU010000001.1"/>
</dbReference>
<name>A0A7Y9W396_9BURK</name>
<dbReference type="Proteomes" id="UP000572540">
    <property type="component" value="Unassembled WGS sequence"/>
</dbReference>
<protein>
    <recommendedName>
        <fullName evidence="4">Terminase small subunit</fullName>
    </recommendedName>
</protein>
<dbReference type="AlphaFoldDB" id="A0A7Y9W396"/>